<accession>A0A078KMQ5</accession>
<dbReference type="Gene3D" id="3.40.50.1860">
    <property type="match status" value="2"/>
</dbReference>
<dbReference type="HOGENOM" id="CLU_079356_0_1_9"/>
<proteinExistence type="predicted"/>
<evidence type="ECO:0000313" key="2">
    <source>
        <dbReference type="Proteomes" id="UP000032431"/>
    </source>
</evidence>
<dbReference type="InterPro" id="IPR001920">
    <property type="entry name" value="Asp/Glu_race"/>
</dbReference>
<evidence type="ECO:0000313" key="1">
    <source>
        <dbReference type="EMBL" id="CDZ25041.1"/>
    </source>
</evidence>
<gene>
    <name evidence="1" type="ORF">CCDG5_1949</name>
</gene>
<dbReference type="SUPFAM" id="SSF53681">
    <property type="entry name" value="Aspartate/glutamate racemase"/>
    <property type="match status" value="1"/>
</dbReference>
<name>A0A078KMQ5_9FIRM</name>
<dbReference type="EMBL" id="LM995447">
    <property type="protein sequence ID" value="CDZ25041.1"/>
    <property type="molecule type" value="Genomic_DNA"/>
</dbReference>
<sequence length="225" mass="24951">MKDLSNKTLGIIHASIITTQAVKPYIEKIIPEVKIMHVVDDTIQRDNIAAGVGVIPKVNYYKFAQYAHNLEEAKVDLIMLACSTFNYAAELARPMINTPIVQIDRPMMEQAVQMGKRIGLLATLATTVPSSERLLKIAAAEAGKEIEINTVLCSEAFEEYEKGNIEKHNEILFDSIDKLSKSVDVIVMAQLSMSALAPYLTNTRVPVLNSGTTGFERVRQLLENM</sequence>
<evidence type="ECO:0008006" key="3">
    <source>
        <dbReference type="Google" id="ProtNLM"/>
    </source>
</evidence>
<dbReference type="Pfam" id="PF01177">
    <property type="entry name" value="Asp_Glu_race"/>
    <property type="match status" value="1"/>
</dbReference>
<dbReference type="STRING" id="29343.CCDG5_1949"/>
<organism evidence="1 2">
    <name type="scientific">[Clostridium] cellulosi</name>
    <dbReference type="NCBI Taxonomy" id="29343"/>
    <lineage>
        <taxon>Bacteria</taxon>
        <taxon>Bacillati</taxon>
        <taxon>Bacillota</taxon>
        <taxon>Clostridia</taxon>
        <taxon>Eubacteriales</taxon>
        <taxon>Oscillospiraceae</taxon>
        <taxon>Oscillospiraceae incertae sedis</taxon>
    </lineage>
</organism>
<dbReference type="AlphaFoldDB" id="A0A078KMQ5"/>
<reference evidence="2" key="1">
    <citation type="submission" date="2014-07" db="EMBL/GenBank/DDBJ databases">
        <authorList>
            <person name="Wibberg D."/>
        </authorList>
    </citation>
    <scope>NUCLEOTIDE SEQUENCE [LARGE SCALE GENOMIC DNA]</scope>
    <source>
        <strain evidence="2">DG5</strain>
    </source>
</reference>
<dbReference type="KEGG" id="ccel:CCDG5_1949"/>
<dbReference type="GO" id="GO:0047661">
    <property type="term" value="F:amino-acid racemase activity"/>
    <property type="evidence" value="ECO:0007669"/>
    <property type="project" value="InterPro"/>
</dbReference>
<protein>
    <recommendedName>
        <fullName evidence="3">Asp/Glu/hydantoin racemase</fullName>
    </recommendedName>
</protein>
<keyword evidence="2" id="KW-1185">Reference proteome</keyword>
<dbReference type="InterPro" id="IPR015942">
    <property type="entry name" value="Asp/Glu/hydantoin_racemase"/>
</dbReference>
<dbReference type="Proteomes" id="UP000032431">
    <property type="component" value="Chromosome I"/>
</dbReference>
<dbReference type="PATRIC" id="fig|29343.3.peg.2045"/>
<dbReference type="OrthoDB" id="978447at2"/>